<keyword evidence="18" id="KW-1185">Reference proteome</keyword>
<keyword evidence="7 14" id="KW-0406">Ion transport</keyword>
<name>A0ABQ0FUC0_APOSI</name>
<evidence type="ECO:0000256" key="11">
    <source>
        <dbReference type="ARBA" id="ARBA00023180"/>
    </source>
</evidence>
<comment type="subcellular location">
    <subcellularLocation>
        <location evidence="1">Cell membrane</location>
        <topology evidence="1">Multi-pass membrane protein</topology>
    </subcellularLocation>
</comment>
<dbReference type="Pfam" id="PF02931">
    <property type="entry name" value="Neur_chan_LBD"/>
    <property type="match status" value="1"/>
</dbReference>
<dbReference type="PROSITE" id="PS00236">
    <property type="entry name" value="NEUROTR_ION_CHANNEL"/>
    <property type="match status" value="1"/>
</dbReference>
<dbReference type="InterPro" id="IPR006029">
    <property type="entry name" value="Neurotrans-gated_channel_TM"/>
</dbReference>
<evidence type="ECO:0000256" key="1">
    <source>
        <dbReference type="ARBA" id="ARBA00004651"/>
    </source>
</evidence>
<evidence type="ECO:0000256" key="12">
    <source>
        <dbReference type="ARBA" id="ARBA00023214"/>
    </source>
</evidence>
<evidence type="ECO:0000256" key="8">
    <source>
        <dbReference type="ARBA" id="ARBA00023136"/>
    </source>
</evidence>
<dbReference type="InterPro" id="IPR006201">
    <property type="entry name" value="Neur_channel"/>
</dbReference>
<dbReference type="PRINTS" id="PR00253">
    <property type="entry name" value="GABAARECEPTR"/>
</dbReference>
<dbReference type="Pfam" id="PF02932">
    <property type="entry name" value="Neur_chan_memb"/>
    <property type="match status" value="1"/>
</dbReference>
<evidence type="ECO:0000256" key="2">
    <source>
        <dbReference type="ARBA" id="ARBA00022448"/>
    </source>
</evidence>
<dbReference type="InterPro" id="IPR036719">
    <property type="entry name" value="Neuro-gated_channel_TM_sf"/>
</dbReference>
<dbReference type="InterPro" id="IPR036734">
    <property type="entry name" value="Neur_chan_lig-bd_sf"/>
</dbReference>
<keyword evidence="17" id="KW-0675">Receptor</keyword>
<evidence type="ECO:0000259" key="15">
    <source>
        <dbReference type="Pfam" id="PF02931"/>
    </source>
</evidence>
<keyword evidence="8 14" id="KW-0472">Membrane</keyword>
<evidence type="ECO:0000256" key="14">
    <source>
        <dbReference type="RuleBase" id="RU000687"/>
    </source>
</evidence>
<feature type="domain" description="Neurotransmitter-gated ion-channel ligand-binding" evidence="15">
    <location>
        <begin position="88"/>
        <end position="291"/>
    </location>
</feature>
<feature type="transmembrane region" description="Helical" evidence="14">
    <location>
        <begin position="644"/>
        <end position="663"/>
    </location>
</feature>
<evidence type="ECO:0000313" key="17">
    <source>
        <dbReference type="EMBL" id="GAB1302849.1"/>
    </source>
</evidence>
<dbReference type="PRINTS" id="PR01725">
    <property type="entry name" value="GABAARTHETA"/>
</dbReference>
<accession>A0ABQ0FUC0</accession>
<dbReference type="SUPFAM" id="SSF90112">
    <property type="entry name" value="Neurotransmitter-gated ion-channel transmembrane pore"/>
    <property type="match status" value="1"/>
</dbReference>
<keyword evidence="13 14" id="KW-0407">Ion channel</keyword>
<dbReference type="CDD" id="cd19003">
    <property type="entry name" value="LGIC_ECD_GABAAR_theta"/>
    <property type="match status" value="1"/>
</dbReference>
<gene>
    <name evidence="17" type="ORF">APTSU1_001809000</name>
</gene>
<keyword evidence="12" id="KW-0868">Chloride</keyword>
<evidence type="ECO:0000256" key="6">
    <source>
        <dbReference type="ARBA" id="ARBA00022989"/>
    </source>
</evidence>
<keyword evidence="2 14" id="KW-0813">Transport</keyword>
<dbReference type="InterPro" id="IPR008101">
    <property type="entry name" value="GABAAt_rcpt"/>
</dbReference>
<keyword evidence="3" id="KW-1003">Cell membrane</keyword>
<dbReference type="InterPro" id="IPR006028">
    <property type="entry name" value="GABAA/Glycine_rcpt"/>
</dbReference>
<dbReference type="SUPFAM" id="SSF63712">
    <property type="entry name" value="Nicotinic receptor ligand binding domain-like"/>
    <property type="match status" value="1"/>
</dbReference>
<keyword evidence="6 14" id="KW-1133">Transmembrane helix</keyword>
<feature type="transmembrane region" description="Helical" evidence="14">
    <location>
        <begin position="295"/>
        <end position="314"/>
    </location>
</feature>
<comment type="similarity">
    <text evidence="14">Belongs to the ligand-gated ion channel (TC 1.A.9) family.</text>
</comment>
<evidence type="ECO:0000256" key="9">
    <source>
        <dbReference type="ARBA" id="ARBA00023157"/>
    </source>
</evidence>
<keyword evidence="5" id="KW-0732">Signal</keyword>
<feature type="domain" description="Neurotransmitter-gated ion-channel transmembrane" evidence="16">
    <location>
        <begin position="299"/>
        <end position="403"/>
    </location>
</feature>
<keyword evidence="9" id="KW-1015">Disulfide bond</keyword>
<evidence type="ECO:0000256" key="5">
    <source>
        <dbReference type="ARBA" id="ARBA00022729"/>
    </source>
</evidence>
<protein>
    <submittedName>
        <fullName evidence="17">Gamma-aminobutyric acid receptor subunit theta</fullName>
    </submittedName>
</protein>
<evidence type="ECO:0000256" key="4">
    <source>
        <dbReference type="ARBA" id="ARBA00022692"/>
    </source>
</evidence>
<proteinExistence type="inferred from homology"/>
<keyword evidence="4 14" id="KW-0812">Transmembrane</keyword>
<dbReference type="Gene3D" id="2.70.170.10">
    <property type="entry name" value="Neurotransmitter-gated ion-channel ligand-binding domain"/>
    <property type="match status" value="1"/>
</dbReference>
<reference evidence="17 18" key="1">
    <citation type="submission" date="2024-08" db="EMBL/GenBank/DDBJ databases">
        <title>The draft genome of Apodemus speciosus.</title>
        <authorList>
            <person name="Nabeshima K."/>
            <person name="Suzuki S."/>
            <person name="Onuma M."/>
        </authorList>
    </citation>
    <scope>NUCLEOTIDE SEQUENCE [LARGE SCALE GENOMIC DNA]</scope>
    <source>
        <strain evidence="17">IB14-021</strain>
    </source>
</reference>
<dbReference type="InterPro" id="IPR006202">
    <property type="entry name" value="Neur_chan_lig-bd"/>
</dbReference>
<evidence type="ECO:0000259" key="16">
    <source>
        <dbReference type="Pfam" id="PF02932"/>
    </source>
</evidence>
<evidence type="ECO:0000256" key="10">
    <source>
        <dbReference type="ARBA" id="ARBA00023173"/>
    </source>
</evidence>
<dbReference type="NCBIfam" id="TIGR00860">
    <property type="entry name" value="LIC"/>
    <property type="match status" value="1"/>
</dbReference>
<keyword evidence="10" id="KW-0869">Chloride channel</keyword>
<comment type="caution">
    <text evidence="17">The sequence shown here is derived from an EMBL/GenBank/DDBJ whole genome shotgun (WGS) entry which is preliminary data.</text>
</comment>
<organism evidence="17 18">
    <name type="scientific">Apodemus speciosus</name>
    <name type="common">Large Japanese field mouse</name>
    <dbReference type="NCBI Taxonomy" id="105296"/>
    <lineage>
        <taxon>Eukaryota</taxon>
        <taxon>Metazoa</taxon>
        <taxon>Chordata</taxon>
        <taxon>Craniata</taxon>
        <taxon>Vertebrata</taxon>
        <taxon>Euteleostomi</taxon>
        <taxon>Mammalia</taxon>
        <taxon>Eutheria</taxon>
        <taxon>Euarchontoglires</taxon>
        <taxon>Glires</taxon>
        <taxon>Rodentia</taxon>
        <taxon>Myomorpha</taxon>
        <taxon>Muroidea</taxon>
        <taxon>Muridae</taxon>
        <taxon>Murinae</taxon>
        <taxon>Apodemus</taxon>
    </lineage>
</organism>
<sequence length="666" mass="76166">MKRTLQWHALWTAAWRKLSTAVPKSTAAMVIRGMLRAAALLLLIRTWLAESNGPSPTPKFHFELSSSTPEVILELFNCKNCANEAVVQKILDRVLSTYDVRLRPNFGGAPVPVSVSIYVSSIEQISEINMDYTITMFLHQTWKDTRLAYYETNLNLTLDYRMHEKLWVPDCYFVNSKDAFVHDVTVENRVFQLHPDGTVRYGIRLTTTAACSLDLQKFPMDKQSCKLEVESYGYTVEDIVLSWEDDNAIHITDELHIPQYTYLGRTITSKEVYFYTGSYMRLIVKFQVQREARSYLVQVYWPAVLTTILSWISFWMNYDSSAARVTIGLTSILVLTTIDSHMRDKLPHISCIKAIDIYILVCLFFVFLSLLEYVYINYLFFSQVPRRNHRRCRKPRRVVARYRYQEVVVANVQDGLINVEDRVEDRADPLPDSPLQAHLASQESLGSLVFTSEQAQLATSESLSLLSSASSQAQLATGESLSDLPSTSEQILPDCTIHFHGFLTNDSIIPIKIHSHSDALDDEDSEESLSFEQSNGHGSSHTGRFKLQISQRCVQEASWDLDKIESLQDDISITSSWLGLDEQCKGDADSIWSLTDEELMACDQEKDSSSESEESCSPGPLCSFNEGFSFQLFKPNRVPKVDRWSRFFFPLSFGLFNVVYWLYHIY</sequence>
<dbReference type="PANTHER" id="PTHR18945">
    <property type="entry name" value="NEUROTRANSMITTER GATED ION CHANNEL"/>
    <property type="match status" value="1"/>
</dbReference>
<keyword evidence="11" id="KW-0325">Glycoprotein</keyword>
<dbReference type="PRINTS" id="PR00252">
    <property type="entry name" value="NRIONCHANNEL"/>
</dbReference>
<dbReference type="EMBL" id="BAAFST010000020">
    <property type="protein sequence ID" value="GAB1302849.1"/>
    <property type="molecule type" value="Genomic_DNA"/>
</dbReference>
<feature type="transmembrane region" description="Helical" evidence="14">
    <location>
        <begin position="358"/>
        <end position="381"/>
    </location>
</feature>
<dbReference type="Proteomes" id="UP001623349">
    <property type="component" value="Unassembled WGS sequence"/>
</dbReference>
<feature type="transmembrane region" description="Helical" evidence="14">
    <location>
        <begin position="321"/>
        <end position="338"/>
    </location>
</feature>
<evidence type="ECO:0000313" key="18">
    <source>
        <dbReference type="Proteomes" id="UP001623349"/>
    </source>
</evidence>
<dbReference type="Gene3D" id="1.20.58.390">
    <property type="entry name" value="Neurotransmitter-gated ion-channel transmembrane domain"/>
    <property type="match status" value="1"/>
</dbReference>
<dbReference type="InterPro" id="IPR018000">
    <property type="entry name" value="Neurotransmitter_ion_chnl_CS"/>
</dbReference>
<evidence type="ECO:0000256" key="13">
    <source>
        <dbReference type="ARBA" id="ARBA00023303"/>
    </source>
</evidence>
<dbReference type="InterPro" id="IPR038050">
    <property type="entry name" value="Neuro_actylchol_rec"/>
</dbReference>
<evidence type="ECO:0000256" key="7">
    <source>
        <dbReference type="ARBA" id="ARBA00023065"/>
    </source>
</evidence>
<evidence type="ECO:0000256" key="3">
    <source>
        <dbReference type="ARBA" id="ARBA00022475"/>
    </source>
</evidence>